<comment type="caution">
    <text evidence="5">The sequence shown here is derived from an EMBL/GenBank/DDBJ whole genome shotgun (WGS) entry which is preliminary data.</text>
</comment>
<dbReference type="AlphaFoldDB" id="A0A2A9PBS9"/>
<evidence type="ECO:0008006" key="7">
    <source>
        <dbReference type="Google" id="ProtNLM"/>
    </source>
</evidence>
<dbReference type="PANTHER" id="PTHR13471">
    <property type="entry name" value="TETRATRICOPEPTIDE-LIKE HELICAL"/>
    <property type="match status" value="1"/>
</dbReference>
<gene>
    <name evidence="5" type="ORF">XA68_13667</name>
</gene>
<feature type="compositionally biased region" description="Basic and acidic residues" evidence="4">
    <location>
        <begin position="110"/>
        <end position="137"/>
    </location>
</feature>
<evidence type="ECO:0000313" key="6">
    <source>
        <dbReference type="Proteomes" id="UP000037136"/>
    </source>
</evidence>
<dbReference type="STRING" id="268505.A0A2A9PBS9"/>
<evidence type="ECO:0000313" key="5">
    <source>
        <dbReference type="EMBL" id="PFH58461.1"/>
    </source>
</evidence>
<feature type="compositionally biased region" description="Basic and acidic residues" evidence="4">
    <location>
        <begin position="29"/>
        <end position="47"/>
    </location>
</feature>
<feature type="region of interest" description="Disordered" evidence="4">
    <location>
        <begin position="260"/>
        <end position="321"/>
    </location>
</feature>
<dbReference type="GO" id="GO:0071013">
    <property type="term" value="C:catalytic step 2 spliceosome"/>
    <property type="evidence" value="ECO:0007669"/>
    <property type="project" value="TreeGrafter"/>
</dbReference>
<protein>
    <recommendedName>
        <fullName evidence="7">DUF1740-domain-containing protein</fullName>
    </recommendedName>
</protein>
<evidence type="ECO:0000256" key="3">
    <source>
        <dbReference type="ARBA" id="ARBA00023242"/>
    </source>
</evidence>
<evidence type="ECO:0000256" key="4">
    <source>
        <dbReference type="SAM" id="MobiDB-lite"/>
    </source>
</evidence>
<name>A0A2A9PBS9_OPHUN</name>
<accession>A0A2A9PBS9</accession>
<proteinExistence type="inferred from homology"/>
<keyword evidence="6" id="KW-1185">Reference proteome</keyword>
<keyword evidence="3" id="KW-0539">Nucleus</keyword>
<dbReference type="InterPro" id="IPR013633">
    <property type="entry name" value="NRDE-2"/>
</dbReference>
<dbReference type="Pfam" id="PF08424">
    <property type="entry name" value="NRDE-2"/>
    <property type="match status" value="1"/>
</dbReference>
<comment type="similarity">
    <text evidence="2">Belongs to the NRDE2 family.</text>
</comment>
<dbReference type="OrthoDB" id="297219at2759"/>
<dbReference type="Proteomes" id="UP000037136">
    <property type="component" value="Unassembled WGS sequence"/>
</dbReference>
<reference evidence="5 6" key="1">
    <citation type="journal article" date="2015" name="BMC Genomics">
        <title>Gene expression during zombie ant biting behavior reflects the complexity underlying fungal parasitic behavioral manipulation.</title>
        <authorList>
            <person name="de Bekker C."/>
            <person name="Ohm R.A."/>
            <person name="Loreto R.G."/>
            <person name="Sebastian A."/>
            <person name="Albert I."/>
            <person name="Merrow M."/>
            <person name="Brachmann A."/>
            <person name="Hughes D.P."/>
        </authorList>
    </citation>
    <scope>NUCLEOTIDE SEQUENCE [LARGE SCALE GENOMIC DNA]</scope>
    <source>
        <strain evidence="5 6">SC16a</strain>
    </source>
</reference>
<organism evidence="5 6">
    <name type="scientific">Ophiocordyceps unilateralis</name>
    <name type="common">Zombie-ant fungus</name>
    <name type="synonym">Torrubia unilateralis</name>
    <dbReference type="NCBI Taxonomy" id="268505"/>
    <lineage>
        <taxon>Eukaryota</taxon>
        <taxon>Fungi</taxon>
        <taxon>Dikarya</taxon>
        <taxon>Ascomycota</taxon>
        <taxon>Pezizomycotina</taxon>
        <taxon>Sordariomycetes</taxon>
        <taxon>Hypocreomycetidae</taxon>
        <taxon>Hypocreales</taxon>
        <taxon>Ophiocordycipitaceae</taxon>
        <taxon>Ophiocordyceps</taxon>
    </lineage>
</organism>
<evidence type="ECO:0000256" key="1">
    <source>
        <dbReference type="ARBA" id="ARBA00004123"/>
    </source>
</evidence>
<dbReference type="GO" id="GO:1902369">
    <property type="term" value="P:negative regulation of RNA catabolic process"/>
    <property type="evidence" value="ECO:0007669"/>
    <property type="project" value="TreeGrafter"/>
</dbReference>
<sequence length="1111" mass="125619">MAAGDDDDDTKLSVPKFSSFKPKAPDSSSEIRKRGGREANKGDEKLSVPKFSSFKPKEPDPISESQRGKRKYVARDQDGQGHLHQDKRRRDRRRDEERHPPSQRRHPDSHRRDTSRRGKEHQRSGDPGRDKERRLPDHGVASSVPGLFVIDKKGDPLIRKYGLDRSKIPSYCRYGGNRVLGTDGRLVMHRDGPIQKFSLLFPGERLSDVLGERSTGVRNKDGLRSRDWLKRQPHRLRARRSEIADDDDDEGFLCIGRPRKRRGRHVHSESSDGEDPTPWRSIETKAKVDDDDDSDDEGNCASDVAERDDPSRWKSSQLHRQVKDHPDDIDAWLELVAHQDTLLSGVEKADSEKTARGLAEVKVHLLESALPHASRSEDRERVLVALMRHGIKIWTRNVASKKWTQISEDEHRSFTLWKMHLDYNMSNIATIQFEDVKKMMVERLHNVCSRGLGTNEDLAEAIYLFLRATRFIHDAGYKELAVAAWQGLLELSFFRPEGAESQAEALAAFRDFWESEVPRLGDAGARGWRCYAQNDGFGEAPEPVTDDEPVHASPRDPYDAWGAAERLCGRRALMPARTMDAGTDDDPFRVVMYSDIEPLLFLIPQSELVNATQQLIDAYLLFCGLPPVFRSSEWIEMAWNDQFVIRSRPSIGLQPVWEVEVRDQDGSTGKWPWSDKGAYHARMSASLLFSGSSWFRYLDVADGEHVMDLGWVEATSKQLVSSLNLSSLALYYLGLRFARDAGSIKKDARTLLKQYPTDVRLFNAYAVAEFANGNDDLADRVLASALESPALASASTGFLLFKTWSWIELQRGDKELAVRRLCASIDASLRGDDGVVPPSALLKARQAFATNCRRCLYEGDQETASSHMECLALLSYLTDEGGSEPASTSQGNISAAMEAFASILNDIEFLGRKCEAAHELMLQCASRMLYFHSTQGPFRRAFMREKLARFIEKFPRNMIFLSLFAWADTGAWVKDETRQLLSDKVLSEAHDTVSSRLFAISHELSRGNAHSTRAAFEHGVSSEACRSSVVLWLWYVRFCQSQKQLRPKARDVLYRALDCCPWSKEVMMEAFSTTPGLSLERGELRSVYEGMASKGLRIHVDLDGFLAERGE</sequence>
<dbReference type="PANTHER" id="PTHR13471:SF0">
    <property type="entry name" value="NUCLEAR EXOSOME REGULATOR NRDE2"/>
    <property type="match status" value="1"/>
</dbReference>
<feature type="region of interest" description="Disordered" evidence="4">
    <location>
        <begin position="1"/>
        <end position="144"/>
    </location>
</feature>
<dbReference type="EMBL" id="LAZP02000290">
    <property type="protein sequence ID" value="PFH58461.1"/>
    <property type="molecule type" value="Genomic_DNA"/>
</dbReference>
<evidence type="ECO:0000256" key="2">
    <source>
        <dbReference type="ARBA" id="ARBA00009265"/>
    </source>
</evidence>
<comment type="subcellular location">
    <subcellularLocation>
        <location evidence="1">Nucleus</location>
    </subcellularLocation>
</comment>
<reference evidence="5 6" key="2">
    <citation type="journal article" date="2017" name="Sci. Rep.">
        <title>Ant-infecting Ophiocordyceps genomes reveal a high diversity of potential behavioral manipulation genes and a possible major role for enterotoxins.</title>
        <authorList>
            <person name="de Bekker C."/>
            <person name="Ohm R.A."/>
            <person name="Evans H.C."/>
            <person name="Brachmann A."/>
            <person name="Hughes D.P."/>
        </authorList>
    </citation>
    <scope>NUCLEOTIDE SEQUENCE [LARGE SCALE GENOMIC DNA]</scope>
    <source>
        <strain evidence="5 6">SC16a</strain>
    </source>
</reference>
<dbReference type="GO" id="GO:0031048">
    <property type="term" value="P:regulatory ncRNA-mediated heterochromatin formation"/>
    <property type="evidence" value="ECO:0007669"/>
    <property type="project" value="TreeGrafter"/>
</dbReference>
<feature type="compositionally biased region" description="Acidic residues" evidence="4">
    <location>
        <begin position="289"/>
        <end position="298"/>
    </location>
</feature>
<feature type="compositionally biased region" description="Basic and acidic residues" evidence="4">
    <location>
        <begin position="73"/>
        <end position="84"/>
    </location>
</feature>